<organism evidence="3 4">
    <name type="scientific">Paracoccus benzoatiresistens</name>
    <dbReference type="NCBI Taxonomy" id="2997341"/>
    <lineage>
        <taxon>Bacteria</taxon>
        <taxon>Pseudomonadati</taxon>
        <taxon>Pseudomonadota</taxon>
        <taxon>Alphaproteobacteria</taxon>
        <taxon>Rhodobacterales</taxon>
        <taxon>Paracoccaceae</taxon>
        <taxon>Paracoccus</taxon>
    </lineage>
</organism>
<dbReference type="EMBL" id="JAPTYD010000004">
    <property type="protein sequence ID" value="MCZ0960960.1"/>
    <property type="molecule type" value="Genomic_DNA"/>
</dbReference>
<feature type="domain" description="DUF1468" evidence="2">
    <location>
        <begin position="14"/>
        <end position="158"/>
    </location>
</feature>
<keyword evidence="1" id="KW-1133">Transmembrane helix</keyword>
<reference evidence="3" key="1">
    <citation type="submission" date="2022-12" db="EMBL/GenBank/DDBJ databases">
        <title>Paracoccus sp. EF6 isolated from a lake water.</title>
        <authorList>
            <person name="Liu H."/>
        </authorList>
    </citation>
    <scope>NUCLEOTIDE SEQUENCE</scope>
    <source>
        <strain evidence="3">EF6</strain>
    </source>
</reference>
<sequence length="170" mass="18159">MTIKVFHAELGTAVATGLLGLAGVIGASELGYGWEESGPQAGYFPFYVGLILIGASLWNLVSAFVHHREAVAHAASGGDTEEPFLDRERAGRLGVFIAALLAFVIVTLTMGIYVGSILYITWSAWRQGGYRLPLAFGVGLAFAVALYVIFEAIFKIPLLKGPIEPLLGIY</sequence>
<evidence type="ECO:0000259" key="2">
    <source>
        <dbReference type="Pfam" id="PF07331"/>
    </source>
</evidence>
<keyword evidence="4" id="KW-1185">Reference proteome</keyword>
<comment type="caution">
    <text evidence="3">The sequence shown here is derived from an EMBL/GenBank/DDBJ whole genome shotgun (WGS) entry which is preliminary data.</text>
</comment>
<evidence type="ECO:0000313" key="4">
    <source>
        <dbReference type="Proteomes" id="UP001149822"/>
    </source>
</evidence>
<proteinExistence type="predicted"/>
<name>A0ABT4J1H5_9RHOB</name>
<feature type="transmembrane region" description="Helical" evidence="1">
    <location>
        <begin position="132"/>
        <end position="150"/>
    </location>
</feature>
<dbReference type="RefSeq" id="WP_268940963.1">
    <property type="nucleotide sequence ID" value="NZ_JAPTYD010000004.1"/>
</dbReference>
<protein>
    <submittedName>
        <fullName evidence="3">Tripartite tricarboxylate transporter TctB family protein</fullName>
    </submittedName>
</protein>
<evidence type="ECO:0000313" key="3">
    <source>
        <dbReference type="EMBL" id="MCZ0960960.1"/>
    </source>
</evidence>
<accession>A0ABT4J1H5</accession>
<keyword evidence="1" id="KW-0812">Transmembrane</keyword>
<gene>
    <name evidence="3" type="ORF">OU682_04930</name>
</gene>
<feature type="transmembrane region" description="Helical" evidence="1">
    <location>
        <begin position="93"/>
        <end position="120"/>
    </location>
</feature>
<dbReference type="Pfam" id="PF07331">
    <property type="entry name" value="TctB"/>
    <property type="match status" value="1"/>
</dbReference>
<feature type="transmembrane region" description="Helical" evidence="1">
    <location>
        <begin position="42"/>
        <end position="61"/>
    </location>
</feature>
<keyword evidence="1" id="KW-0472">Membrane</keyword>
<dbReference type="InterPro" id="IPR009936">
    <property type="entry name" value="DUF1468"/>
</dbReference>
<dbReference type="Proteomes" id="UP001149822">
    <property type="component" value="Unassembled WGS sequence"/>
</dbReference>
<evidence type="ECO:0000256" key="1">
    <source>
        <dbReference type="SAM" id="Phobius"/>
    </source>
</evidence>